<dbReference type="EMBL" id="JAWDJW010006636">
    <property type="protein sequence ID" value="KAK3064033.1"/>
    <property type="molecule type" value="Genomic_DNA"/>
</dbReference>
<comment type="caution">
    <text evidence="1">The sequence shown here is derived from an EMBL/GenBank/DDBJ whole genome shotgun (WGS) entry which is preliminary data.</text>
</comment>
<dbReference type="Proteomes" id="UP001186974">
    <property type="component" value="Unassembled WGS sequence"/>
</dbReference>
<name>A0ACC3DA09_9PEZI</name>
<accession>A0ACC3DA09</accession>
<sequence length="252" mass="28423">MATLDDLPPELIDNVASNLGSSLLQIRLVCRKYNLDSLHAFKTIFFSAKRFTIYIRSSLQVMVEIANHEVLGLALETLILGTDHYSANCTDVMALCNFIHVAACLTSLRLDLCSEEDEGHTLAQLAKNLRVAKLVALELECFNSTSNSLQQLIHAHASTLKYLVLRWATLLEGTWSALLNGASEVFSFEGLLLHMLYRKEEDAPLLFDKAFAMDDLQKYRDRIELDGDDSLTLMAPQKDLPHLIVWLREQEL</sequence>
<proteinExistence type="predicted"/>
<evidence type="ECO:0000313" key="2">
    <source>
        <dbReference type="Proteomes" id="UP001186974"/>
    </source>
</evidence>
<evidence type="ECO:0000313" key="1">
    <source>
        <dbReference type="EMBL" id="KAK3064033.1"/>
    </source>
</evidence>
<gene>
    <name evidence="1" type="ORF">LTS18_010741</name>
</gene>
<organism evidence="1 2">
    <name type="scientific">Coniosporium uncinatum</name>
    <dbReference type="NCBI Taxonomy" id="93489"/>
    <lineage>
        <taxon>Eukaryota</taxon>
        <taxon>Fungi</taxon>
        <taxon>Dikarya</taxon>
        <taxon>Ascomycota</taxon>
        <taxon>Pezizomycotina</taxon>
        <taxon>Dothideomycetes</taxon>
        <taxon>Dothideomycetes incertae sedis</taxon>
        <taxon>Coniosporium</taxon>
    </lineage>
</organism>
<keyword evidence="2" id="KW-1185">Reference proteome</keyword>
<reference evidence="1" key="1">
    <citation type="submission" date="2024-09" db="EMBL/GenBank/DDBJ databases">
        <title>Black Yeasts Isolated from many extreme environments.</title>
        <authorList>
            <person name="Coleine C."/>
            <person name="Stajich J.E."/>
            <person name="Selbmann L."/>
        </authorList>
    </citation>
    <scope>NUCLEOTIDE SEQUENCE</scope>
    <source>
        <strain evidence="1">CCFEE 5737</strain>
    </source>
</reference>
<protein>
    <submittedName>
        <fullName evidence="1">Uncharacterized protein</fullName>
    </submittedName>
</protein>